<keyword evidence="2" id="KW-1185">Reference proteome</keyword>
<name>A0ABS8ZQF2_9PSEU</name>
<evidence type="ECO:0000313" key="2">
    <source>
        <dbReference type="Proteomes" id="UP001521150"/>
    </source>
</evidence>
<reference evidence="1 2" key="1">
    <citation type="submission" date="2021-12" db="EMBL/GenBank/DDBJ databases">
        <title>Genome sequence of Kibdelosporangium philippinense ATCC 49844.</title>
        <authorList>
            <person name="Fedorov E.A."/>
            <person name="Omeragic M."/>
            <person name="Shalygina K.F."/>
            <person name="Maclea K.S."/>
        </authorList>
    </citation>
    <scope>NUCLEOTIDE SEQUENCE [LARGE SCALE GENOMIC DNA]</scope>
    <source>
        <strain evidence="1 2">ATCC 49844</strain>
    </source>
</reference>
<comment type="caution">
    <text evidence="1">The sequence shown here is derived from an EMBL/GenBank/DDBJ whole genome shotgun (WGS) entry which is preliminary data.</text>
</comment>
<proteinExistence type="predicted"/>
<dbReference type="RefSeq" id="WP_233731470.1">
    <property type="nucleotide sequence ID" value="NZ_JAJVCN010000004.1"/>
</dbReference>
<dbReference type="Proteomes" id="UP001521150">
    <property type="component" value="Unassembled WGS sequence"/>
</dbReference>
<accession>A0ABS8ZQF2</accession>
<sequence>MGRTVVTDLRDAGCAQCLNGNAEFLLQVPCSRFVVLGQGSDGLFDQLAQPEDFVAKSDQFCVPLDSVLPAPLSHQPPCRDVADVDFSANLWPEVVPVPAATGLVFPMDGPLLSPSFFLFYLGKDLVSEYLRGSLGDGEHHGEGTGPGAVV</sequence>
<evidence type="ECO:0000313" key="1">
    <source>
        <dbReference type="EMBL" id="MCE7009983.1"/>
    </source>
</evidence>
<gene>
    <name evidence="1" type="ORF">LWC34_45330</name>
</gene>
<protein>
    <submittedName>
        <fullName evidence="1">Uncharacterized protein</fullName>
    </submittedName>
</protein>
<dbReference type="EMBL" id="JAJVCN010000004">
    <property type="protein sequence ID" value="MCE7009983.1"/>
    <property type="molecule type" value="Genomic_DNA"/>
</dbReference>
<organism evidence="1 2">
    <name type="scientific">Kibdelosporangium philippinense</name>
    <dbReference type="NCBI Taxonomy" id="211113"/>
    <lineage>
        <taxon>Bacteria</taxon>
        <taxon>Bacillati</taxon>
        <taxon>Actinomycetota</taxon>
        <taxon>Actinomycetes</taxon>
        <taxon>Pseudonocardiales</taxon>
        <taxon>Pseudonocardiaceae</taxon>
        <taxon>Kibdelosporangium</taxon>
    </lineage>
</organism>